<dbReference type="Proteomes" id="UP001162802">
    <property type="component" value="Unassembled WGS sequence"/>
</dbReference>
<comment type="caution">
    <text evidence="1">The sequence shown here is derived from an EMBL/GenBank/DDBJ whole genome shotgun (WGS) entry which is preliminary data.</text>
</comment>
<dbReference type="EMBL" id="JALHAT010000012">
    <property type="protein sequence ID" value="MCJ1960871.1"/>
    <property type="molecule type" value="Genomic_DNA"/>
</dbReference>
<evidence type="ECO:0000313" key="2">
    <source>
        <dbReference type="Proteomes" id="UP001162802"/>
    </source>
</evidence>
<proteinExistence type="predicted"/>
<name>A0ABT0ACE3_9SPHN</name>
<reference evidence="1" key="1">
    <citation type="submission" date="2022-03" db="EMBL/GenBank/DDBJ databases">
        <title>Identification of a novel bacterium isolated from mangrove sediments.</title>
        <authorList>
            <person name="Pan X."/>
        </authorList>
    </citation>
    <scope>NUCLEOTIDE SEQUENCE</scope>
    <source>
        <strain evidence="1">B2637</strain>
    </source>
</reference>
<dbReference type="Pfam" id="PF11225">
    <property type="entry name" value="DUF3024"/>
    <property type="match status" value="1"/>
</dbReference>
<organism evidence="1 2">
    <name type="scientific">Novosphingobium mangrovi</name>
    <name type="common">ex Hu et al. 2023</name>
    <dbReference type="NCBI Taxonomy" id="2930094"/>
    <lineage>
        <taxon>Bacteria</taxon>
        <taxon>Pseudomonadati</taxon>
        <taxon>Pseudomonadota</taxon>
        <taxon>Alphaproteobacteria</taxon>
        <taxon>Sphingomonadales</taxon>
        <taxon>Sphingomonadaceae</taxon>
        <taxon>Novosphingobium</taxon>
    </lineage>
</organism>
<sequence>MSLAATPAEAPAPRALLARQPNEFDLARIERLLVGRQRYRYVEPVVVPITDGYLVRAPCCSRTIDPEGGEIDIARLLWDERAREWRLFRRDHGTQSWIEDGRFARLGELMGWLNADPSRDFWQ</sequence>
<keyword evidence="2" id="KW-1185">Reference proteome</keyword>
<gene>
    <name evidence="1" type="ORF">MTR65_09290</name>
</gene>
<evidence type="ECO:0008006" key="3">
    <source>
        <dbReference type="Google" id="ProtNLM"/>
    </source>
</evidence>
<dbReference type="RefSeq" id="WP_243799416.1">
    <property type="nucleotide sequence ID" value="NZ_JALHAT010000012.1"/>
</dbReference>
<dbReference type="InterPro" id="IPR021388">
    <property type="entry name" value="DUF3024"/>
</dbReference>
<evidence type="ECO:0000313" key="1">
    <source>
        <dbReference type="EMBL" id="MCJ1960871.1"/>
    </source>
</evidence>
<protein>
    <recommendedName>
        <fullName evidence="3">DUF3024 domain-containing protein</fullName>
    </recommendedName>
</protein>
<accession>A0ABT0ACE3</accession>